<dbReference type="EMBL" id="LDEV01003385">
    <property type="protein sequence ID" value="KLJ05949.1"/>
    <property type="molecule type" value="Genomic_DNA"/>
</dbReference>
<sequence>MIVISRLRLLKHIVVITAVNIAVNIMLSLLKDIFVASDMSLNLLHSIDISVHKTLLLLMLLLLLMNNIVIIYRGLKMAMRTINVNQMRETDVASVDIALVNVAAVDVAAVDVDAVDVDAAVDIAGADAAADIAAAAGE</sequence>
<name>A0A0H1B3D8_9EURO</name>
<feature type="transmembrane region" description="Helical" evidence="1">
    <location>
        <begin position="12"/>
        <end position="30"/>
    </location>
</feature>
<keyword evidence="3" id="KW-1185">Reference proteome</keyword>
<reference evidence="3" key="1">
    <citation type="journal article" date="2015" name="PLoS Genet.">
        <title>The dynamic genome and transcriptome of the human fungal pathogen Blastomyces and close relative Emmonsia.</title>
        <authorList>
            <person name="Munoz J.F."/>
            <person name="Gauthier G.M."/>
            <person name="Desjardins C.A."/>
            <person name="Gallo J.E."/>
            <person name="Holder J."/>
            <person name="Sullivan T.D."/>
            <person name="Marty A.J."/>
            <person name="Carmen J.C."/>
            <person name="Chen Z."/>
            <person name="Ding L."/>
            <person name="Gujja S."/>
            <person name="Magrini V."/>
            <person name="Misas E."/>
            <person name="Mitreva M."/>
            <person name="Priest M."/>
            <person name="Saif S."/>
            <person name="Whiston E.A."/>
            <person name="Young S."/>
            <person name="Zeng Q."/>
            <person name="Goldman W.E."/>
            <person name="Mardis E.R."/>
            <person name="Taylor J.W."/>
            <person name="McEwen J.G."/>
            <person name="Clay O.K."/>
            <person name="Klein B.S."/>
            <person name="Cuomo C.A."/>
        </authorList>
    </citation>
    <scope>NUCLEOTIDE SEQUENCE [LARGE SCALE GENOMIC DNA]</scope>
    <source>
        <strain evidence="3">UAMH 139</strain>
    </source>
</reference>
<keyword evidence="1" id="KW-1133">Transmembrane helix</keyword>
<accession>A0A0H1B3D8</accession>
<organism evidence="2 3">
    <name type="scientific">Blastomyces silverae</name>
    <dbReference type="NCBI Taxonomy" id="2060906"/>
    <lineage>
        <taxon>Eukaryota</taxon>
        <taxon>Fungi</taxon>
        <taxon>Dikarya</taxon>
        <taxon>Ascomycota</taxon>
        <taxon>Pezizomycotina</taxon>
        <taxon>Eurotiomycetes</taxon>
        <taxon>Eurotiomycetidae</taxon>
        <taxon>Onygenales</taxon>
        <taxon>Ajellomycetaceae</taxon>
        <taxon>Blastomyces</taxon>
    </lineage>
</organism>
<dbReference type="AlphaFoldDB" id="A0A0H1B3D8"/>
<evidence type="ECO:0000256" key="1">
    <source>
        <dbReference type="SAM" id="Phobius"/>
    </source>
</evidence>
<gene>
    <name evidence="2" type="ORF">EMPG_10622</name>
</gene>
<proteinExistence type="predicted"/>
<dbReference type="Proteomes" id="UP000053573">
    <property type="component" value="Unassembled WGS sequence"/>
</dbReference>
<protein>
    <submittedName>
        <fullName evidence="2">Uncharacterized protein</fullName>
    </submittedName>
</protein>
<keyword evidence="1" id="KW-0812">Transmembrane</keyword>
<evidence type="ECO:0000313" key="2">
    <source>
        <dbReference type="EMBL" id="KLJ05949.1"/>
    </source>
</evidence>
<comment type="caution">
    <text evidence="2">The sequence shown here is derived from an EMBL/GenBank/DDBJ whole genome shotgun (WGS) entry which is preliminary data.</text>
</comment>
<evidence type="ECO:0000313" key="3">
    <source>
        <dbReference type="Proteomes" id="UP000053573"/>
    </source>
</evidence>
<keyword evidence="1" id="KW-0472">Membrane</keyword>
<feature type="transmembrane region" description="Helical" evidence="1">
    <location>
        <begin position="50"/>
        <end position="72"/>
    </location>
</feature>